<keyword evidence="3" id="KW-1185">Reference proteome</keyword>
<evidence type="ECO:0000259" key="1">
    <source>
        <dbReference type="Pfam" id="PF14238"/>
    </source>
</evidence>
<evidence type="ECO:0000313" key="2">
    <source>
        <dbReference type="EMBL" id="MEM5948177.1"/>
    </source>
</evidence>
<organism evidence="2 3">
    <name type="scientific">Rarispira pelagica</name>
    <dbReference type="NCBI Taxonomy" id="3141764"/>
    <lineage>
        <taxon>Bacteria</taxon>
        <taxon>Pseudomonadati</taxon>
        <taxon>Spirochaetota</taxon>
        <taxon>Spirochaetia</taxon>
        <taxon>Winmispirales</taxon>
        <taxon>Winmispiraceae</taxon>
        <taxon>Rarispira</taxon>
    </lineage>
</organism>
<accession>A0ABU9UBY5</accession>
<feature type="domain" description="DUF4340" evidence="1">
    <location>
        <begin position="78"/>
        <end position="269"/>
    </location>
</feature>
<comment type="caution">
    <text evidence="2">The sequence shown here is derived from an EMBL/GenBank/DDBJ whole genome shotgun (WGS) entry which is preliminary data.</text>
</comment>
<protein>
    <submittedName>
        <fullName evidence="2">DUF4340 domain-containing protein</fullName>
    </submittedName>
</protein>
<proteinExistence type="predicted"/>
<gene>
    <name evidence="2" type="ORF">WKV44_06450</name>
</gene>
<dbReference type="InterPro" id="IPR025641">
    <property type="entry name" value="DUF4340"/>
</dbReference>
<dbReference type="RefSeq" id="WP_420069623.1">
    <property type="nucleotide sequence ID" value="NZ_JBCHKQ010000002.1"/>
</dbReference>
<sequence length="472" mass="54091">MNRKSKLILLATATAAIVLLLLLIPVLKNKPQAESTTNKTLYVVSLNREDITKIKIDKTNLVFIKQDTNEDKTGLGTWTTEKNAPYKIDESSITSTCYSLTGISADRIIEEEAKDLSIYGLDKPQASITLTDKNNNVQTIFLGNKTPTGSGYYAKRKSDNTVYVIYNYLAEKFFTKLSDFRDKSLTSIDSSKLKHILLERKSLPDIEILEKTEEDQPFMPLARYKIIKPFAYTITADPQKLESFINPLSSIRIENFADISMAEAGLDNPDYRLTLKDDKNNLTLLIGKQTEDGKYYAKTTDSSEIFTIRNITDALTKDAKDIADTFIFLVDIKNTKEFMIKFPDRTYTAMIKRIEKEEKTDDNKESKQIEEHFYVNGQEIEEKAFRQFFQQCIGITADSWSPDENISGKSEISMYFKVETEKGDMTKRIDYIPYKEGFYAAKRDSKTYFIVSERQIKSLRKAVEEVLTHTVN</sequence>
<dbReference type="Proteomes" id="UP001466331">
    <property type="component" value="Unassembled WGS sequence"/>
</dbReference>
<dbReference type="EMBL" id="JBCHKQ010000002">
    <property type="protein sequence ID" value="MEM5948177.1"/>
    <property type="molecule type" value="Genomic_DNA"/>
</dbReference>
<dbReference type="Pfam" id="PF14238">
    <property type="entry name" value="DUF4340"/>
    <property type="match status" value="1"/>
</dbReference>
<evidence type="ECO:0000313" key="3">
    <source>
        <dbReference type="Proteomes" id="UP001466331"/>
    </source>
</evidence>
<name>A0ABU9UBY5_9SPIR</name>
<reference evidence="2 3" key="1">
    <citation type="submission" date="2024-03" db="EMBL/GenBank/DDBJ databases">
        <title>Ignisphaera cupida sp. nov., a hyperthermophilic hydrolytic archaeon from a hot spring of Kamchatka, and proposal of Ignisphaeraceae fam. nov.</title>
        <authorList>
            <person name="Podosokorskaya O.A."/>
            <person name="Elcheninov A.G."/>
            <person name="Maltseva A.I."/>
            <person name="Zayulina K.S."/>
            <person name="Novikov A."/>
            <person name="Merkel A.Y."/>
        </authorList>
    </citation>
    <scope>NUCLEOTIDE SEQUENCE [LARGE SCALE GENOMIC DNA]</scope>
    <source>
        <strain evidence="2 3">38H-sp</strain>
    </source>
</reference>